<dbReference type="GO" id="GO:0019677">
    <property type="term" value="P:NAD+ catabolic process"/>
    <property type="evidence" value="ECO:0007669"/>
    <property type="project" value="TreeGrafter"/>
</dbReference>
<dbReference type="InterPro" id="IPR000086">
    <property type="entry name" value="NUDIX_hydrolase_dom"/>
</dbReference>
<dbReference type="KEGG" id="taz:TREAZ_1904"/>
<keyword evidence="2" id="KW-0479">Metal-binding</keyword>
<feature type="domain" description="Nudix hydrolase" evidence="5">
    <location>
        <begin position="32"/>
        <end position="171"/>
    </location>
</feature>
<accession>F5YBA7</accession>
<keyword evidence="3" id="KW-0378">Hydrolase</keyword>
<dbReference type="PROSITE" id="PS51462">
    <property type="entry name" value="NUDIX"/>
    <property type="match status" value="1"/>
</dbReference>
<evidence type="ECO:0000313" key="7">
    <source>
        <dbReference type="Proteomes" id="UP000009222"/>
    </source>
</evidence>
<dbReference type="CDD" id="cd04681">
    <property type="entry name" value="NUDIX_Hydrolase"/>
    <property type="match status" value="1"/>
</dbReference>
<reference evidence="7" key="1">
    <citation type="submission" date="2009-12" db="EMBL/GenBank/DDBJ databases">
        <title>Complete sequence of Treponema azotonutricium strain ZAS-9.</title>
        <authorList>
            <person name="Tetu S.G."/>
            <person name="Matson E."/>
            <person name="Ren Q."/>
            <person name="Seshadri R."/>
            <person name="Elbourne L."/>
            <person name="Hassan K.A."/>
            <person name="Durkin A."/>
            <person name="Radune D."/>
            <person name="Mohamoud Y."/>
            <person name="Shay R."/>
            <person name="Jin S."/>
            <person name="Zhang X."/>
            <person name="Lucey K."/>
            <person name="Ballor N.R."/>
            <person name="Ottesen E."/>
            <person name="Rosenthal R."/>
            <person name="Allen A."/>
            <person name="Leadbetter J.R."/>
            <person name="Paulsen I.T."/>
        </authorList>
    </citation>
    <scope>NUCLEOTIDE SEQUENCE [LARGE SCALE GENOMIC DNA]</scope>
    <source>
        <strain evidence="7">ATCC BAA-888 / DSM 13862 / ZAS-9</strain>
    </source>
</reference>
<name>F5YBA7_LEAAZ</name>
<dbReference type="AlphaFoldDB" id="F5YBA7"/>
<evidence type="ECO:0000256" key="1">
    <source>
        <dbReference type="ARBA" id="ARBA00001946"/>
    </source>
</evidence>
<dbReference type="GO" id="GO:0006742">
    <property type="term" value="P:NADP+ catabolic process"/>
    <property type="evidence" value="ECO:0007669"/>
    <property type="project" value="TreeGrafter"/>
</dbReference>
<dbReference type="EMBL" id="CP001841">
    <property type="protein sequence ID" value="AEF80085.1"/>
    <property type="molecule type" value="Genomic_DNA"/>
</dbReference>
<dbReference type="Gene3D" id="3.90.79.10">
    <property type="entry name" value="Nucleoside Triphosphate Pyrophosphohydrolase"/>
    <property type="match status" value="1"/>
</dbReference>
<dbReference type="PANTHER" id="PTHR42904:SF12">
    <property type="entry name" value="ADP-RIBOSE PYROPHOSPHATASE-RELATED"/>
    <property type="match status" value="1"/>
</dbReference>
<reference evidence="6 7" key="2">
    <citation type="journal article" date="2011" name="ISME J.">
        <title>RNA-seq reveals cooperative metabolic interactions between two termite-gut spirochete species in co-culture.</title>
        <authorList>
            <person name="Rosenthal A.Z."/>
            <person name="Matson E.G."/>
            <person name="Eldar A."/>
            <person name="Leadbetter J.R."/>
        </authorList>
    </citation>
    <scope>NUCLEOTIDE SEQUENCE [LARGE SCALE GENOMIC DNA]</scope>
    <source>
        <strain evidence="7">ATCC BAA-888 / DSM 13862 / ZAS-9</strain>
    </source>
</reference>
<evidence type="ECO:0000256" key="2">
    <source>
        <dbReference type="ARBA" id="ARBA00022723"/>
    </source>
</evidence>
<dbReference type="SUPFAM" id="SSF55811">
    <property type="entry name" value="Nudix"/>
    <property type="match status" value="1"/>
</dbReference>
<dbReference type="GO" id="GO:0035529">
    <property type="term" value="F:NADH pyrophosphatase activity"/>
    <property type="evidence" value="ECO:0007669"/>
    <property type="project" value="TreeGrafter"/>
</dbReference>
<dbReference type="GO" id="GO:0005829">
    <property type="term" value="C:cytosol"/>
    <property type="evidence" value="ECO:0007669"/>
    <property type="project" value="TreeGrafter"/>
</dbReference>
<dbReference type="InterPro" id="IPR050241">
    <property type="entry name" value="NAD-cap_RNA_hydrolase_NudC"/>
</dbReference>
<dbReference type="InParanoid" id="F5YBA7"/>
<sequence>MFKFCPACGSTKIIFKDNRVFKCPDCGFTYYHNTAAATGCVVSTPNGVILLVRGKEPSRGKLALPGGFVDPGEGALEGLRRELQEEIGWTPPPGTEIELFASFPNIYPYKNIVYNTCDLFFTIHAPDLTAADLRPEAGEIEDIRFLRPDEVKPEDLAFDSTRRAMAAYLKRV</sequence>
<dbReference type="OrthoDB" id="9800077at2"/>
<proteinExistence type="predicted"/>
<evidence type="ECO:0000256" key="3">
    <source>
        <dbReference type="ARBA" id="ARBA00022801"/>
    </source>
</evidence>
<organism evidence="6 7">
    <name type="scientific">Leadbettera azotonutricia (strain ATCC BAA-888 / DSM 13862 / ZAS-9)</name>
    <name type="common">Treponema azotonutricium</name>
    <dbReference type="NCBI Taxonomy" id="545695"/>
    <lineage>
        <taxon>Bacteria</taxon>
        <taxon>Pseudomonadati</taxon>
        <taxon>Spirochaetota</taxon>
        <taxon>Spirochaetia</taxon>
        <taxon>Spirochaetales</taxon>
        <taxon>Breznakiellaceae</taxon>
        <taxon>Leadbettera</taxon>
    </lineage>
</organism>
<keyword evidence="4" id="KW-0460">Magnesium</keyword>
<comment type="cofactor">
    <cofactor evidence="1">
        <name>Mg(2+)</name>
        <dbReference type="ChEBI" id="CHEBI:18420"/>
    </cofactor>
</comment>
<dbReference type="GO" id="GO:0046872">
    <property type="term" value="F:metal ion binding"/>
    <property type="evidence" value="ECO:0007669"/>
    <property type="project" value="UniProtKB-KW"/>
</dbReference>
<dbReference type="HOGENOM" id="CLU_037162_15_0_12"/>
<dbReference type="Pfam" id="PF00293">
    <property type="entry name" value="NUDIX"/>
    <property type="match status" value="1"/>
</dbReference>
<protein>
    <submittedName>
        <fullName evidence="6">MutT/NUDIX family protein</fullName>
    </submittedName>
</protein>
<keyword evidence="7" id="KW-1185">Reference proteome</keyword>
<evidence type="ECO:0000259" key="5">
    <source>
        <dbReference type="PROSITE" id="PS51462"/>
    </source>
</evidence>
<dbReference type="eggNOG" id="COG2816">
    <property type="taxonomic scope" value="Bacteria"/>
</dbReference>
<dbReference type="InterPro" id="IPR015797">
    <property type="entry name" value="NUDIX_hydrolase-like_dom_sf"/>
</dbReference>
<dbReference type="Proteomes" id="UP000009222">
    <property type="component" value="Chromosome"/>
</dbReference>
<evidence type="ECO:0000313" key="6">
    <source>
        <dbReference type="EMBL" id="AEF80085.1"/>
    </source>
</evidence>
<dbReference type="RefSeq" id="WP_015710133.1">
    <property type="nucleotide sequence ID" value="NC_015577.1"/>
</dbReference>
<evidence type="ECO:0000256" key="4">
    <source>
        <dbReference type="ARBA" id="ARBA00022842"/>
    </source>
</evidence>
<dbReference type="PANTHER" id="PTHR42904">
    <property type="entry name" value="NUDIX HYDROLASE, NUDC SUBFAMILY"/>
    <property type="match status" value="1"/>
</dbReference>
<dbReference type="InterPro" id="IPR020084">
    <property type="entry name" value="NUDIX_hydrolase_CS"/>
</dbReference>
<gene>
    <name evidence="6" type="ordered locus">TREAZ_1904</name>
</gene>
<dbReference type="PROSITE" id="PS00893">
    <property type="entry name" value="NUDIX_BOX"/>
    <property type="match status" value="1"/>
</dbReference>